<dbReference type="Proteomes" id="UP000188947">
    <property type="component" value="Unassembled WGS sequence"/>
</dbReference>
<evidence type="ECO:0000256" key="1">
    <source>
        <dbReference type="ARBA" id="ARBA00008779"/>
    </source>
</evidence>
<dbReference type="GO" id="GO:0046872">
    <property type="term" value="F:metal ion binding"/>
    <property type="evidence" value="ECO:0007669"/>
    <property type="project" value="UniProtKB-KW"/>
</dbReference>
<evidence type="ECO:0000313" key="7">
    <source>
        <dbReference type="Proteomes" id="UP000188947"/>
    </source>
</evidence>
<comment type="caution">
    <text evidence="6">The sequence shown here is derived from an EMBL/GenBank/DDBJ whole genome shotgun (WGS) entry which is preliminary data.</text>
</comment>
<evidence type="ECO:0000256" key="3">
    <source>
        <dbReference type="ARBA" id="ARBA00022801"/>
    </source>
</evidence>
<dbReference type="CDD" id="cd16027">
    <property type="entry name" value="SGSH"/>
    <property type="match status" value="1"/>
</dbReference>
<evidence type="ECO:0000256" key="2">
    <source>
        <dbReference type="ARBA" id="ARBA00022723"/>
    </source>
</evidence>
<dbReference type="PANTHER" id="PTHR42693">
    <property type="entry name" value="ARYLSULFATASE FAMILY MEMBER"/>
    <property type="match status" value="1"/>
</dbReference>
<dbReference type="Gene3D" id="3.40.720.10">
    <property type="entry name" value="Alkaline Phosphatase, subunit A"/>
    <property type="match status" value="1"/>
</dbReference>
<evidence type="ECO:0000256" key="4">
    <source>
        <dbReference type="ARBA" id="ARBA00022837"/>
    </source>
</evidence>
<protein>
    <recommendedName>
        <fullName evidence="5">Sulfatase N-terminal domain-containing protein</fullName>
    </recommendedName>
</protein>
<accession>A0A1V3U266</accession>
<reference evidence="6 7" key="1">
    <citation type="submission" date="2016-11" db="EMBL/GenBank/DDBJ databases">
        <title>Genome sequence and comparative genomic analysis of clinical strain Elizabethkingia meningoseptica 61421 PRCM.</title>
        <authorList>
            <person name="Wang M."/>
            <person name="Hu S."/>
            <person name="Cao L."/>
            <person name="Jiang T."/>
            <person name="Zhou Y."/>
            <person name="Ming D."/>
        </authorList>
    </citation>
    <scope>NUCLEOTIDE SEQUENCE [LARGE SCALE GENOMIC DNA]</scope>
    <source>
        <strain evidence="6 7">61421 PRCM</strain>
    </source>
</reference>
<keyword evidence="7" id="KW-1185">Reference proteome</keyword>
<dbReference type="InterPro" id="IPR050738">
    <property type="entry name" value="Sulfatase"/>
</dbReference>
<dbReference type="InterPro" id="IPR017850">
    <property type="entry name" value="Alkaline_phosphatase_core_sf"/>
</dbReference>
<dbReference type="PROSITE" id="PS00523">
    <property type="entry name" value="SULFATASE_1"/>
    <property type="match status" value="1"/>
</dbReference>
<dbReference type="PANTHER" id="PTHR42693:SF53">
    <property type="entry name" value="ENDO-4-O-SULFATASE"/>
    <property type="match status" value="1"/>
</dbReference>
<organism evidence="6 7">
    <name type="scientific">Elizabethkingia meningoseptica</name>
    <name type="common">Chryseobacterium meningosepticum</name>
    <dbReference type="NCBI Taxonomy" id="238"/>
    <lineage>
        <taxon>Bacteria</taxon>
        <taxon>Pseudomonadati</taxon>
        <taxon>Bacteroidota</taxon>
        <taxon>Flavobacteriia</taxon>
        <taxon>Flavobacteriales</taxon>
        <taxon>Weeksellaceae</taxon>
        <taxon>Elizabethkingia</taxon>
    </lineage>
</organism>
<evidence type="ECO:0000313" key="6">
    <source>
        <dbReference type="EMBL" id="OOH96619.1"/>
    </source>
</evidence>
<proteinExistence type="inferred from homology"/>
<dbReference type="InterPro" id="IPR024607">
    <property type="entry name" value="Sulfatase_CS"/>
</dbReference>
<feature type="domain" description="Sulfatase N-terminal" evidence="5">
    <location>
        <begin position="14"/>
        <end position="126"/>
    </location>
</feature>
<keyword evidence="2" id="KW-0479">Metal-binding</keyword>
<gene>
    <name evidence="6" type="ORF">BMF97_04915</name>
</gene>
<sequence>MGGRFSAQDSTKKPNIIWITCEDISPYIGAFGDEVVKTPNIDALAKEGRKFTSTYTVAGVCSPSRSGIITGMYPTSIGSQHMRTEAIDAKYRPVGVPNYSVVLPENVTAFPEYLRKAGYYTSNNHKEDYQFRTPVTVWDESSPAADYRNRKEGQPFFSIFNFYITHESQVMKYADTLTVDPSKIKLPEYYEDTPTTRKDFANLFTRIETMDKQVGEIVKRLKDDGLYEDSYIFFFSDHGGNLPWMKREILERGTHIPFIVKFPKGEHAGTVDKSLISSIDFAPSVMSIAGIEPFKHFQGQAFIGTYAKDEKRKYVYAGRDRMDEKYDRVRAVRDGQFRYIYNYMPDQPKYQDLVYRKGIPMMQEILMKKEKKEIRNPYLLAWFNQTKSVEELYDVKNDPDEVHNLAMDPRYAGKLKELRAAFRKWEKEVGDMSSIPEREMVIDRWWGGKSYAPFTAVPVVINENDGVSINCDTKSASIGYRILKPGERDEKIKRKVNSWDAASLEGANGKVIEVSPSWNVYKGGVISLKKGEKIIVSAMRTGYEPSHAEYIKK</sequence>
<feature type="domain" description="Sulfatase N-terminal" evidence="5">
    <location>
        <begin position="144"/>
        <end position="291"/>
    </location>
</feature>
<keyword evidence="3" id="KW-0378">Hydrolase</keyword>
<dbReference type="SUPFAM" id="SSF53649">
    <property type="entry name" value="Alkaline phosphatase-like"/>
    <property type="match status" value="1"/>
</dbReference>
<evidence type="ECO:0000259" key="5">
    <source>
        <dbReference type="Pfam" id="PF00884"/>
    </source>
</evidence>
<dbReference type="EMBL" id="MPOG01000007">
    <property type="protein sequence ID" value="OOH96619.1"/>
    <property type="molecule type" value="Genomic_DNA"/>
</dbReference>
<dbReference type="STRING" id="238.BBD35_17195"/>
<dbReference type="InterPro" id="IPR000917">
    <property type="entry name" value="Sulfatase_N"/>
</dbReference>
<dbReference type="Pfam" id="PF00884">
    <property type="entry name" value="Sulfatase"/>
    <property type="match status" value="2"/>
</dbReference>
<keyword evidence="4" id="KW-0106">Calcium</keyword>
<dbReference type="AlphaFoldDB" id="A0A1V3U266"/>
<comment type="similarity">
    <text evidence="1">Belongs to the sulfatase family.</text>
</comment>
<dbReference type="GO" id="GO:0004065">
    <property type="term" value="F:arylsulfatase activity"/>
    <property type="evidence" value="ECO:0007669"/>
    <property type="project" value="TreeGrafter"/>
</dbReference>
<name>A0A1V3U266_ELIME</name>